<dbReference type="GO" id="GO:0003677">
    <property type="term" value="F:DNA binding"/>
    <property type="evidence" value="ECO:0007669"/>
    <property type="project" value="UniProtKB-KW"/>
</dbReference>
<organism evidence="2 3">
    <name type="scientific">Penaeus vannamei</name>
    <name type="common">Whiteleg shrimp</name>
    <name type="synonym">Litopenaeus vannamei</name>
    <dbReference type="NCBI Taxonomy" id="6689"/>
    <lineage>
        <taxon>Eukaryota</taxon>
        <taxon>Metazoa</taxon>
        <taxon>Ecdysozoa</taxon>
        <taxon>Arthropoda</taxon>
        <taxon>Crustacea</taxon>
        <taxon>Multicrustacea</taxon>
        <taxon>Malacostraca</taxon>
        <taxon>Eumalacostraca</taxon>
        <taxon>Eucarida</taxon>
        <taxon>Decapoda</taxon>
        <taxon>Dendrobranchiata</taxon>
        <taxon>Penaeoidea</taxon>
        <taxon>Penaeidae</taxon>
        <taxon>Penaeus</taxon>
    </lineage>
</organism>
<dbReference type="Proteomes" id="UP000283509">
    <property type="component" value="Unassembled WGS sequence"/>
</dbReference>
<reference evidence="2 3" key="2">
    <citation type="submission" date="2019-01" db="EMBL/GenBank/DDBJ databases">
        <title>The decoding of complex shrimp genome reveals the adaptation for benthos swimmer, frequently molting mechanism and breeding impact on genome.</title>
        <authorList>
            <person name="Sun Y."/>
            <person name="Gao Y."/>
            <person name="Yu Y."/>
        </authorList>
    </citation>
    <scope>NUCLEOTIDE SEQUENCE [LARGE SCALE GENOMIC DNA]</scope>
    <source>
        <tissue evidence="2">Muscle</tissue>
    </source>
</reference>
<keyword evidence="2" id="KW-0238">DNA-binding</keyword>
<feature type="region of interest" description="Disordered" evidence="1">
    <location>
        <begin position="33"/>
        <end position="90"/>
    </location>
</feature>
<comment type="caution">
    <text evidence="2">The sequence shown here is derived from an EMBL/GenBank/DDBJ whole genome shotgun (WGS) entry which is preliminary data.</text>
</comment>
<gene>
    <name evidence="2" type="ORF">C7M84_000738</name>
</gene>
<keyword evidence="3" id="KW-1185">Reference proteome</keyword>
<proteinExistence type="predicted"/>
<sequence length="123" mass="12697">MSNRSVCFFKTSPSPLGTNRGAQVMTASPRALPAAAAMSEGAAEDGQAPAHTVNPFTPGGALPPPAHHSSGRTVLAAPPAHPLPAHMQPTAVFPTHPQVAAPYTAYTALSPAKSQYQSIWFSE</sequence>
<protein>
    <submittedName>
        <fullName evidence="2">Homeodomain-interacting protein kinase 2</fullName>
    </submittedName>
</protein>
<reference evidence="2 3" key="1">
    <citation type="submission" date="2018-04" db="EMBL/GenBank/DDBJ databases">
        <authorList>
            <person name="Zhang X."/>
            <person name="Yuan J."/>
            <person name="Li F."/>
            <person name="Xiang J."/>
        </authorList>
    </citation>
    <scope>NUCLEOTIDE SEQUENCE [LARGE SCALE GENOMIC DNA]</scope>
    <source>
        <tissue evidence="2">Muscle</tissue>
    </source>
</reference>
<keyword evidence="2" id="KW-0808">Transferase</keyword>
<dbReference type="GO" id="GO:0016301">
    <property type="term" value="F:kinase activity"/>
    <property type="evidence" value="ECO:0007669"/>
    <property type="project" value="UniProtKB-KW"/>
</dbReference>
<evidence type="ECO:0000313" key="2">
    <source>
        <dbReference type="EMBL" id="ROT80502.1"/>
    </source>
</evidence>
<name>A0A3R7PAY4_PENVA</name>
<feature type="region of interest" description="Disordered" evidence="1">
    <location>
        <begin position="1"/>
        <end position="21"/>
    </location>
</feature>
<feature type="compositionally biased region" description="Low complexity" evidence="1">
    <location>
        <begin position="75"/>
        <end position="86"/>
    </location>
</feature>
<keyword evidence="2" id="KW-0418">Kinase</keyword>
<evidence type="ECO:0000256" key="1">
    <source>
        <dbReference type="SAM" id="MobiDB-lite"/>
    </source>
</evidence>
<accession>A0A3R7PAY4</accession>
<dbReference type="AlphaFoldDB" id="A0A3R7PAY4"/>
<dbReference type="EMBL" id="QCYY01001113">
    <property type="protein sequence ID" value="ROT80502.1"/>
    <property type="molecule type" value="Genomic_DNA"/>
</dbReference>
<dbReference type="OrthoDB" id="6746434at2759"/>
<keyword evidence="2" id="KW-0371">Homeobox</keyword>
<evidence type="ECO:0000313" key="3">
    <source>
        <dbReference type="Proteomes" id="UP000283509"/>
    </source>
</evidence>